<feature type="compositionally biased region" description="Low complexity" evidence="2">
    <location>
        <begin position="58"/>
        <end position="69"/>
    </location>
</feature>
<dbReference type="Proteomes" id="UP000314986">
    <property type="component" value="Unassembled WGS sequence"/>
</dbReference>
<organism evidence="3 4">
    <name type="scientific">Callorhinchus milii</name>
    <name type="common">Ghost shark</name>
    <dbReference type="NCBI Taxonomy" id="7868"/>
    <lineage>
        <taxon>Eukaryota</taxon>
        <taxon>Metazoa</taxon>
        <taxon>Chordata</taxon>
        <taxon>Craniata</taxon>
        <taxon>Vertebrata</taxon>
        <taxon>Chondrichthyes</taxon>
        <taxon>Holocephali</taxon>
        <taxon>Chimaeriformes</taxon>
        <taxon>Callorhinchidae</taxon>
        <taxon>Callorhinchus</taxon>
    </lineage>
</organism>
<dbReference type="AlphaFoldDB" id="A0A4W3HA03"/>
<feature type="region of interest" description="Disordered" evidence="2">
    <location>
        <begin position="13"/>
        <end position="203"/>
    </location>
</feature>
<dbReference type="GO" id="GO:0040008">
    <property type="term" value="P:regulation of growth"/>
    <property type="evidence" value="ECO:0007669"/>
    <property type="project" value="UniProtKB-UniRule"/>
</dbReference>
<dbReference type="GO" id="GO:0031527">
    <property type="term" value="C:filopodium membrane"/>
    <property type="evidence" value="ECO:0007669"/>
    <property type="project" value="UniProtKB-SubCell"/>
</dbReference>
<dbReference type="PRINTS" id="PR00215">
    <property type="entry name" value="NEUROMODULIN"/>
</dbReference>
<dbReference type="PROSITE" id="PS50096">
    <property type="entry name" value="IQ"/>
    <property type="match status" value="1"/>
</dbReference>
<keyword evidence="1" id="KW-0564">Palmitate</keyword>
<dbReference type="GO" id="GO:0032584">
    <property type="term" value="C:growth cone membrane"/>
    <property type="evidence" value="ECO:0007669"/>
    <property type="project" value="UniProtKB-SubCell"/>
</dbReference>
<feature type="compositionally biased region" description="Basic and acidic residues" evidence="2">
    <location>
        <begin position="21"/>
        <end position="30"/>
    </location>
</feature>
<comment type="subcellular location">
    <subcellularLocation>
        <location evidence="1">Cell membrane</location>
        <topology evidence="1">Peripheral membrane protein</topology>
        <orientation evidence="1">Cytoplasmic side</orientation>
    </subcellularLocation>
    <subcellularLocation>
        <location evidence="1">Cell projection</location>
        <location evidence="1">Growth cone membrane</location>
        <topology evidence="1">Peripheral membrane protein</topology>
        <orientation evidence="1">Cytoplasmic side</orientation>
    </subcellularLocation>
    <subcellularLocation>
        <location evidence="1">Synapse</location>
    </subcellularLocation>
    <subcellularLocation>
        <location evidence="1">Cell projection</location>
        <location evidence="1">Filopodium membrane</location>
        <topology evidence="1">Peripheral membrane protein</topology>
    </subcellularLocation>
</comment>
<sequence length="203" mass="21162">IGCCFHRQIQSMHFTENSEQDTPKTEDKAHKAATKIQASFRGHITRKKLKGEKKGEPAAATTQEAANAAVPGSEAKTHEAEKTASSSAAAPSANGKETATENVEKAAPIATDEKTTASEKDAKETGSDTSAAAESTPSSNVISNQEKEKKQAEASAAEAASKAQTETTDSSTAPDSAEETKLSESVQHEEVKGDGSKDAEENA</sequence>
<reference evidence="4" key="1">
    <citation type="journal article" date="2006" name="Science">
        <title>Ancient noncoding elements conserved in the human genome.</title>
        <authorList>
            <person name="Venkatesh B."/>
            <person name="Kirkness E.F."/>
            <person name="Loh Y.H."/>
            <person name="Halpern A.L."/>
            <person name="Lee A.P."/>
            <person name="Johnson J."/>
            <person name="Dandona N."/>
            <person name="Viswanathan L.D."/>
            <person name="Tay A."/>
            <person name="Venter J.C."/>
            <person name="Strausberg R.L."/>
            <person name="Brenner S."/>
        </authorList>
    </citation>
    <scope>NUCLEOTIDE SEQUENCE [LARGE SCALE GENOMIC DNA]</scope>
</reference>
<evidence type="ECO:0000256" key="1">
    <source>
        <dbReference type="RuleBase" id="RU368113"/>
    </source>
</evidence>
<dbReference type="Gene3D" id="1.20.5.190">
    <property type="match status" value="1"/>
</dbReference>
<reference evidence="3" key="5">
    <citation type="submission" date="2025-09" db="UniProtKB">
        <authorList>
            <consortium name="Ensembl"/>
        </authorList>
    </citation>
    <scope>IDENTIFICATION</scope>
</reference>
<feature type="compositionally biased region" description="Low complexity" evidence="2">
    <location>
        <begin position="84"/>
        <end position="93"/>
    </location>
</feature>
<dbReference type="SMART" id="SM00015">
    <property type="entry name" value="IQ"/>
    <property type="match status" value="1"/>
</dbReference>
<comment type="function">
    <text evidence="1">This protein is associated with nerve growth. It is a major component of the motile 'growth cones' that form the tips of elongating axons. Plays a role in axonal and dendritic filopodia induction.</text>
</comment>
<evidence type="ECO:0000313" key="3">
    <source>
        <dbReference type="Ensembl" id="ENSCMIP00000011997.1"/>
    </source>
</evidence>
<dbReference type="InterPro" id="IPR033137">
    <property type="entry name" value="Neuromodulin_P_site"/>
</dbReference>
<keyword evidence="1" id="KW-0341">Growth regulation</keyword>
<dbReference type="InterPro" id="IPR000048">
    <property type="entry name" value="IQ_motif_EF-hand-BS"/>
</dbReference>
<keyword evidence="1" id="KW-1003">Cell membrane</keyword>
<keyword evidence="1" id="KW-0472">Membrane</keyword>
<dbReference type="InterPro" id="IPR001422">
    <property type="entry name" value="Neuromodulin"/>
</dbReference>
<comment type="similarity">
    <text evidence="1">Belongs to the neuromodulin family.</text>
</comment>
<keyword evidence="1" id="KW-0217">Developmental protein</keyword>
<feature type="compositionally biased region" description="Low complexity" evidence="2">
    <location>
        <begin position="153"/>
        <end position="168"/>
    </location>
</feature>
<keyword evidence="1" id="KW-0597">Phosphoprotein</keyword>
<keyword evidence="1" id="KW-0966">Cell projection</keyword>
<dbReference type="CDD" id="cd23767">
    <property type="entry name" value="IQCD"/>
    <property type="match status" value="1"/>
</dbReference>
<keyword evidence="1" id="KW-0524">Neurogenesis</keyword>
<dbReference type="PROSITE" id="PS00413">
    <property type="entry name" value="NEUROMODULIN_2"/>
    <property type="match status" value="1"/>
</dbReference>
<keyword evidence="1" id="KW-0112">Calmodulin-binding</keyword>
<dbReference type="GO" id="GO:0007399">
    <property type="term" value="P:nervous system development"/>
    <property type="evidence" value="ECO:0007669"/>
    <property type="project" value="UniProtKB-KW"/>
</dbReference>
<comment type="subunit">
    <text evidence="1">Binds calmodulin with a greater affinity in the absence of Ca(2+) than in its presence.</text>
</comment>
<keyword evidence="1" id="KW-0449">Lipoprotein</keyword>
<comment type="PTM">
    <text evidence="1">Palmitoylated. Palmitoylation is essential for plasma membrane association.</text>
</comment>
<evidence type="ECO:0000256" key="2">
    <source>
        <dbReference type="SAM" id="MobiDB-lite"/>
    </source>
</evidence>
<gene>
    <name evidence="3" type="primary">gap43</name>
</gene>
<dbReference type="GO" id="GO:0005516">
    <property type="term" value="F:calmodulin binding"/>
    <property type="evidence" value="ECO:0007669"/>
    <property type="project" value="UniProtKB-UniRule"/>
</dbReference>
<dbReference type="GO" id="GO:0045202">
    <property type="term" value="C:synapse"/>
    <property type="evidence" value="ECO:0007669"/>
    <property type="project" value="UniProtKB-SubCell"/>
</dbReference>
<evidence type="ECO:0000313" key="4">
    <source>
        <dbReference type="Proteomes" id="UP000314986"/>
    </source>
</evidence>
<proteinExistence type="inferred from homology"/>
<reference evidence="3" key="4">
    <citation type="submission" date="2025-08" db="UniProtKB">
        <authorList>
            <consortium name="Ensembl"/>
        </authorList>
    </citation>
    <scope>IDENTIFICATION</scope>
</reference>
<reference evidence="4" key="2">
    <citation type="journal article" date="2007" name="PLoS Biol.">
        <title>Survey sequencing and comparative analysis of the elephant shark (Callorhinchus milii) genome.</title>
        <authorList>
            <person name="Venkatesh B."/>
            <person name="Kirkness E.F."/>
            <person name="Loh Y.H."/>
            <person name="Halpern A.L."/>
            <person name="Lee A.P."/>
            <person name="Johnson J."/>
            <person name="Dandona N."/>
            <person name="Viswanathan L.D."/>
            <person name="Tay A."/>
            <person name="Venter J.C."/>
            <person name="Strausberg R.L."/>
            <person name="Brenner S."/>
        </authorList>
    </citation>
    <scope>NUCLEOTIDE SEQUENCE [LARGE SCALE GENOMIC DNA]</scope>
</reference>
<feature type="compositionally biased region" description="Basic and acidic residues" evidence="2">
    <location>
        <begin position="111"/>
        <end position="126"/>
    </location>
</feature>
<dbReference type="GO" id="GO:0030154">
    <property type="term" value="P:cell differentiation"/>
    <property type="evidence" value="ECO:0007669"/>
    <property type="project" value="UniProtKB-KW"/>
</dbReference>
<dbReference type="GeneTree" id="ENSGT00730000111265"/>
<keyword evidence="1" id="KW-0770">Synapse</keyword>
<accession>A0A4W3HA03</accession>
<feature type="compositionally biased region" description="Polar residues" evidence="2">
    <location>
        <begin position="127"/>
        <end position="144"/>
    </location>
</feature>
<keyword evidence="1" id="KW-0221">Differentiation</keyword>
<dbReference type="Ensembl" id="ENSCMIT00000012284.1">
    <property type="protein sequence ID" value="ENSCMIP00000011997.1"/>
    <property type="gene ID" value="ENSCMIG00000006185.1"/>
</dbReference>
<protein>
    <recommendedName>
        <fullName evidence="1">Neuromodulin</fullName>
    </recommendedName>
    <alternativeName>
        <fullName evidence="1">Axonal membrane protein GAP-43</fullName>
    </alternativeName>
    <alternativeName>
        <fullName evidence="1">Growth-associated protein 43</fullName>
    </alternativeName>
</protein>
<keyword evidence="4" id="KW-1185">Reference proteome</keyword>
<name>A0A4W3HA03_CALMI</name>
<reference evidence="4" key="3">
    <citation type="journal article" date="2014" name="Nature">
        <title>Elephant shark genome provides unique insights into gnathostome evolution.</title>
        <authorList>
            <consortium name="International Elephant Shark Genome Sequencing Consortium"/>
            <person name="Venkatesh B."/>
            <person name="Lee A.P."/>
            <person name="Ravi V."/>
            <person name="Maurya A.K."/>
            <person name="Lian M.M."/>
            <person name="Swann J.B."/>
            <person name="Ohta Y."/>
            <person name="Flajnik M.F."/>
            <person name="Sutoh Y."/>
            <person name="Kasahara M."/>
            <person name="Hoon S."/>
            <person name="Gangu V."/>
            <person name="Roy S.W."/>
            <person name="Irimia M."/>
            <person name="Korzh V."/>
            <person name="Kondrychyn I."/>
            <person name="Lim Z.W."/>
            <person name="Tay B.H."/>
            <person name="Tohari S."/>
            <person name="Kong K.W."/>
            <person name="Ho S."/>
            <person name="Lorente-Galdos B."/>
            <person name="Quilez J."/>
            <person name="Marques-Bonet T."/>
            <person name="Raney B.J."/>
            <person name="Ingham P.W."/>
            <person name="Tay A."/>
            <person name="Hillier L.W."/>
            <person name="Minx P."/>
            <person name="Boehm T."/>
            <person name="Wilson R.K."/>
            <person name="Brenner S."/>
            <person name="Warren W.C."/>
        </authorList>
    </citation>
    <scope>NUCLEOTIDE SEQUENCE [LARGE SCALE GENOMIC DNA]</scope>
</reference>
<dbReference type="Pfam" id="PF00612">
    <property type="entry name" value="IQ"/>
    <property type="match status" value="1"/>
</dbReference>
<feature type="compositionally biased region" description="Basic and acidic residues" evidence="2">
    <location>
        <begin position="178"/>
        <end position="203"/>
    </location>
</feature>